<evidence type="ECO:0000313" key="2">
    <source>
        <dbReference type="Proteomes" id="UP000284706"/>
    </source>
</evidence>
<gene>
    <name evidence="1" type="ORF">CVT26_009370</name>
</gene>
<reference evidence="1 2" key="1">
    <citation type="journal article" date="2018" name="Evol. Lett.">
        <title>Horizontal gene cluster transfer increased hallucinogenic mushroom diversity.</title>
        <authorList>
            <person name="Reynolds H.T."/>
            <person name="Vijayakumar V."/>
            <person name="Gluck-Thaler E."/>
            <person name="Korotkin H.B."/>
            <person name="Matheny P.B."/>
            <person name="Slot J.C."/>
        </authorList>
    </citation>
    <scope>NUCLEOTIDE SEQUENCE [LARGE SCALE GENOMIC DNA]</scope>
    <source>
        <strain evidence="1 2">SRW20</strain>
    </source>
</reference>
<keyword evidence="2" id="KW-1185">Reference proteome</keyword>
<protein>
    <submittedName>
        <fullName evidence="1">Uncharacterized protein</fullName>
    </submittedName>
</protein>
<dbReference type="EMBL" id="NHYE01004556">
    <property type="protein sequence ID" value="PPQ83881.1"/>
    <property type="molecule type" value="Genomic_DNA"/>
</dbReference>
<comment type="caution">
    <text evidence="1">The sequence shown here is derived from an EMBL/GenBank/DDBJ whole genome shotgun (WGS) entry which is preliminary data.</text>
</comment>
<organism evidence="1 2">
    <name type="scientific">Gymnopilus dilepis</name>
    <dbReference type="NCBI Taxonomy" id="231916"/>
    <lineage>
        <taxon>Eukaryota</taxon>
        <taxon>Fungi</taxon>
        <taxon>Dikarya</taxon>
        <taxon>Basidiomycota</taxon>
        <taxon>Agaricomycotina</taxon>
        <taxon>Agaricomycetes</taxon>
        <taxon>Agaricomycetidae</taxon>
        <taxon>Agaricales</taxon>
        <taxon>Agaricineae</taxon>
        <taxon>Hymenogastraceae</taxon>
        <taxon>Gymnopilus</taxon>
    </lineage>
</organism>
<dbReference type="AlphaFoldDB" id="A0A409WZJ4"/>
<sequence length="225" mass="25104">MKGKVEQDRFIWVNNAIKADLRWALDKVENSTGVHLLNSLAWKISDATHVIYCDACLTGLGFWFPKLNLGFYADTPPDPDFLSLVDDDSDEPLEASLIFFFESLCVLSALRDAALRSDLGSRFAIFTDNSNTVSIFSSLRCRPPYNPILREAVNIFTDGDHDLRVLHIAGADNGIADALSRKDFNRAISLNSNLNILPFEPYSRQKVNKLCVLQPPRDALGAVEN</sequence>
<evidence type="ECO:0000313" key="1">
    <source>
        <dbReference type="EMBL" id="PPQ83881.1"/>
    </source>
</evidence>
<dbReference type="OrthoDB" id="3249498at2759"/>
<dbReference type="InParanoid" id="A0A409WZJ4"/>
<dbReference type="Proteomes" id="UP000284706">
    <property type="component" value="Unassembled WGS sequence"/>
</dbReference>
<proteinExistence type="predicted"/>
<accession>A0A409WZJ4</accession>
<name>A0A409WZJ4_9AGAR</name>
<dbReference type="STRING" id="231916.A0A409WZJ4"/>